<accession>A0A7Y7Y8T5</accession>
<proteinExistence type="inferred from homology"/>
<dbReference type="EC" id="2.6.1.85" evidence="2"/>
<dbReference type="Gene3D" id="3.40.50.880">
    <property type="match status" value="1"/>
</dbReference>
<dbReference type="PRINTS" id="PR00099">
    <property type="entry name" value="CPSGATASE"/>
</dbReference>
<dbReference type="GO" id="GO:0005737">
    <property type="term" value="C:cytoplasm"/>
    <property type="evidence" value="ECO:0007669"/>
    <property type="project" value="TreeGrafter"/>
</dbReference>
<dbReference type="PANTHER" id="PTHR11236:SF18">
    <property type="entry name" value="AMINODEOXYCHORISMATE SYNTHASE"/>
    <property type="match status" value="1"/>
</dbReference>
<dbReference type="PROSITE" id="PS51273">
    <property type="entry name" value="GATASE_TYPE_1"/>
    <property type="match status" value="1"/>
</dbReference>
<reference evidence="8 9" key="1">
    <citation type="submission" date="2020-04" db="EMBL/GenBank/DDBJ databases">
        <title>Molecular characterization of pseudomonads from Agaricus bisporus reveal novel blotch 2 pathogens in Western Europe.</title>
        <authorList>
            <person name="Taparia T."/>
            <person name="Krijger M."/>
            <person name="Haynes E."/>
            <person name="Elpinstone J.G."/>
            <person name="Noble R."/>
            <person name="Van Der Wolf J."/>
        </authorList>
    </citation>
    <scope>NUCLEOTIDE SEQUENCE [LARGE SCALE GENOMIC DNA]</scope>
    <source>
        <strain evidence="8 9">IPO3737</strain>
    </source>
</reference>
<dbReference type="InterPro" id="IPR015890">
    <property type="entry name" value="Chorismate_C"/>
</dbReference>
<evidence type="ECO:0000256" key="2">
    <source>
        <dbReference type="ARBA" id="ARBA00013139"/>
    </source>
</evidence>
<evidence type="ECO:0000259" key="6">
    <source>
        <dbReference type="Pfam" id="PF00425"/>
    </source>
</evidence>
<dbReference type="GO" id="GO:0009396">
    <property type="term" value="P:folic acid-containing compound biosynthetic process"/>
    <property type="evidence" value="ECO:0007669"/>
    <property type="project" value="InterPro"/>
</dbReference>
<dbReference type="NCBIfam" id="TIGR00553">
    <property type="entry name" value="pabB"/>
    <property type="match status" value="1"/>
</dbReference>
<sequence length="681" mass="74604">MRTLIVDNFDSFTNNIAQYIYEACGEQPEIVPNSTAFEDLDLEGYDAVILSPGPGHPARNADFGVCREVLARARIPVLGVCLGHQGINCFFGGAVEHAPEPVHGYRTRIIHSGSGLFAGIPQAFEVVRYHSLVCTQVPSCLEVTARSDCGLIMGLAHRERAIWGVQFHPESIDSEYGLQVIRNFVRLVAEARGRQNCEQEIDPVRRALQVAGGSMELSFDFQLIEQAPGPSQMFKAHFAERPAAFWLDSELSDRPQARYSVMGACDRDSALVFRYDVNRRRLSIEGPTGQANLEGDFFELMAGIVEHLGAARQFEAPFPFSAGLIGYLGYELKALTATGVCNTHVSELPDALFYLPQNMLVFDHRNELTYLCHLWGERLVLRPTGDAEQPRYQPFVPGPVAESALQLADCSKAYIEKVNLCLQQIVDGESYEICLTNRASLECTEDPLNGYLRMRSISPVPYGAYIDTGEFSILSASPETFLSIDGCGRIASRPIKGTRPRGLDLEQDDQLKRELASSAKDRAENLMIVDLVRHDLNSICVPGSVKVPKAFDIESYSSVHQLVSTVEGQLRAGVDSFAAIKACFPGGSMTGAPKVRTMEIIDKLESSARGIYSGALGWIGLDGYIDLSIVIRTTVIKDGMARFGIGGAIVAASDPAEEMHETLVKASVPFHSISAREIAVE</sequence>
<name>A0A7Y7Y8T5_9PSED</name>
<evidence type="ECO:0000256" key="1">
    <source>
        <dbReference type="ARBA" id="ARBA00005970"/>
    </source>
</evidence>
<evidence type="ECO:0000313" key="8">
    <source>
        <dbReference type="EMBL" id="NWC31915.1"/>
    </source>
</evidence>
<dbReference type="InterPro" id="IPR006221">
    <property type="entry name" value="TrpG/PapA_dom"/>
</dbReference>
<evidence type="ECO:0000256" key="4">
    <source>
        <dbReference type="ARBA" id="ARBA00022962"/>
    </source>
</evidence>
<comment type="similarity">
    <text evidence="1">In the C-terminal section; belongs to the anthranilate synthase component I family.</text>
</comment>
<gene>
    <name evidence="8" type="primary">pabB</name>
    <name evidence="8" type="ORF">HX876_05910</name>
</gene>
<dbReference type="NCBIfam" id="TIGR00566">
    <property type="entry name" value="trpG_papA"/>
    <property type="match status" value="1"/>
</dbReference>
<protein>
    <recommendedName>
        <fullName evidence="2">aminodeoxychorismate synthase</fullName>
        <ecNumber evidence="2">2.6.1.85</ecNumber>
    </recommendedName>
</protein>
<dbReference type="CDD" id="cd01743">
    <property type="entry name" value="GATase1_Anthranilate_Synthase"/>
    <property type="match status" value="1"/>
</dbReference>
<keyword evidence="8" id="KW-0032">Aminotransferase</keyword>
<evidence type="ECO:0000259" key="5">
    <source>
        <dbReference type="Pfam" id="PF00117"/>
    </source>
</evidence>
<comment type="caution">
    <text evidence="8">The sequence shown here is derived from an EMBL/GenBank/DDBJ whole genome shotgun (WGS) entry which is preliminary data.</text>
</comment>
<dbReference type="RefSeq" id="WP_177061123.1">
    <property type="nucleotide sequence ID" value="NZ_JACAPS010000036.1"/>
</dbReference>
<feature type="domain" description="Anthranilate synthase component I N-terminal" evidence="7">
    <location>
        <begin position="237"/>
        <end position="371"/>
    </location>
</feature>
<dbReference type="InterPro" id="IPR029062">
    <property type="entry name" value="Class_I_gatase-like"/>
</dbReference>
<dbReference type="Pfam" id="PF00117">
    <property type="entry name" value="GATase"/>
    <property type="match status" value="1"/>
</dbReference>
<dbReference type="GO" id="GO:0008153">
    <property type="term" value="P:4-aminobenzoate biosynthetic process"/>
    <property type="evidence" value="ECO:0007669"/>
    <property type="project" value="TreeGrafter"/>
</dbReference>
<dbReference type="InterPro" id="IPR006805">
    <property type="entry name" value="Anth_synth_I_N"/>
</dbReference>
<dbReference type="Proteomes" id="UP000520592">
    <property type="component" value="Unassembled WGS sequence"/>
</dbReference>
<dbReference type="InterPro" id="IPR019999">
    <property type="entry name" value="Anth_synth_I-like"/>
</dbReference>
<dbReference type="Pfam" id="PF04715">
    <property type="entry name" value="Anth_synt_I_N"/>
    <property type="match status" value="1"/>
</dbReference>
<dbReference type="PRINTS" id="PR00097">
    <property type="entry name" value="ANTSNTHASEII"/>
</dbReference>
<dbReference type="InterPro" id="IPR017926">
    <property type="entry name" value="GATASE"/>
</dbReference>
<dbReference type="Pfam" id="PF00425">
    <property type="entry name" value="Chorismate_bind"/>
    <property type="match status" value="1"/>
</dbReference>
<keyword evidence="4" id="KW-0315">Glutamine amidotransferase</keyword>
<dbReference type="SUPFAM" id="SSF56322">
    <property type="entry name" value="ADC synthase"/>
    <property type="match status" value="1"/>
</dbReference>
<evidence type="ECO:0000313" key="9">
    <source>
        <dbReference type="Proteomes" id="UP000520592"/>
    </source>
</evidence>
<dbReference type="InterPro" id="IPR005801">
    <property type="entry name" value="ADC_synthase"/>
</dbReference>
<dbReference type="GO" id="GO:0000162">
    <property type="term" value="P:L-tryptophan biosynthetic process"/>
    <property type="evidence" value="ECO:0007669"/>
    <property type="project" value="TreeGrafter"/>
</dbReference>
<feature type="domain" description="Chorismate-utilising enzyme C-terminal" evidence="6">
    <location>
        <begin position="412"/>
        <end position="665"/>
    </location>
</feature>
<dbReference type="AlphaFoldDB" id="A0A7Y7Y8T5"/>
<dbReference type="PRINTS" id="PR00096">
    <property type="entry name" value="GATASE"/>
</dbReference>
<dbReference type="SUPFAM" id="SSF52317">
    <property type="entry name" value="Class I glutamine amidotransferase-like"/>
    <property type="match status" value="1"/>
</dbReference>
<dbReference type="PANTHER" id="PTHR11236">
    <property type="entry name" value="AMINOBENZOATE/ANTHRANILATE SYNTHASE"/>
    <property type="match status" value="1"/>
</dbReference>
<organism evidence="8 9">
    <name type="scientific">Pseudomonas gingeri</name>
    <dbReference type="NCBI Taxonomy" id="117681"/>
    <lineage>
        <taxon>Bacteria</taxon>
        <taxon>Pseudomonadati</taxon>
        <taxon>Pseudomonadota</taxon>
        <taxon>Gammaproteobacteria</taxon>
        <taxon>Pseudomonadales</taxon>
        <taxon>Pseudomonadaceae</taxon>
        <taxon>Pseudomonas</taxon>
    </lineage>
</organism>
<dbReference type="Gene3D" id="3.60.120.10">
    <property type="entry name" value="Anthranilate synthase"/>
    <property type="match status" value="1"/>
</dbReference>
<evidence type="ECO:0000259" key="7">
    <source>
        <dbReference type="Pfam" id="PF04715"/>
    </source>
</evidence>
<dbReference type="InterPro" id="IPR005802">
    <property type="entry name" value="ADC_synth_comp_1"/>
</dbReference>
<feature type="domain" description="Glutamine amidotransferase" evidence="5">
    <location>
        <begin position="4"/>
        <end position="185"/>
    </location>
</feature>
<evidence type="ECO:0000256" key="3">
    <source>
        <dbReference type="ARBA" id="ARBA00022679"/>
    </source>
</evidence>
<keyword evidence="3 8" id="KW-0808">Transferase</keyword>
<dbReference type="EMBL" id="JACAQD010000006">
    <property type="protein sequence ID" value="NWC31915.1"/>
    <property type="molecule type" value="Genomic_DNA"/>
</dbReference>
<dbReference type="GO" id="GO:0046820">
    <property type="term" value="F:4-amino-4-deoxychorismate synthase activity"/>
    <property type="evidence" value="ECO:0007669"/>
    <property type="project" value="UniProtKB-EC"/>
</dbReference>